<dbReference type="CDD" id="cd16378">
    <property type="entry name" value="CcmH_N"/>
    <property type="match status" value="1"/>
</dbReference>
<keyword evidence="7" id="KW-0472">Membrane</keyword>
<evidence type="ECO:0000256" key="1">
    <source>
        <dbReference type="ARBA" id="ARBA00010342"/>
    </source>
</evidence>
<keyword evidence="12" id="KW-1185">Reference proteome</keyword>
<keyword evidence="7" id="KW-1133">Transmembrane helix</keyword>
<evidence type="ECO:0000313" key="9">
    <source>
        <dbReference type="EMBL" id="KAF7600236.1"/>
    </source>
</evidence>
<keyword evidence="3 7" id="KW-0479">Metal-binding</keyword>
<evidence type="ECO:0000259" key="8">
    <source>
        <dbReference type="Pfam" id="PF03918"/>
    </source>
</evidence>
<dbReference type="GO" id="GO:0046872">
    <property type="term" value="F:metal ion binding"/>
    <property type="evidence" value="ECO:0007669"/>
    <property type="project" value="UniProtKB-KW"/>
</dbReference>
<accession>A0A272EXI6</accession>
<sequence>MAHPTLHFLRGCLLALCCLLAVPTSWANADASLDARAQRLAEQLRCVVCQNQSIAESDADLARDLRRQVSEMLAAGQDEAAVRAFMVERYGDFVLYDPPLKAGTLLLWLGPLLLFASAVGAFAWRLRHLPRGPQADAAARARARALLKEDDPA</sequence>
<dbReference type="Gene3D" id="1.10.8.640">
    <property type="entry name" value="Cytochrome C biogenesis protein"/>
    <property type="match status" value="1"/>
</dbReference>
<feature type="signal peptide" evidence="7">
    <location>
        <begin position="1"/>
        <end position="27"/>
    </location>
</feature>
<feature type="domain" description="CcmH/CycL/Ccl2/NrfF N-terminal" evidence="8">
    <location>
        <begin position="16"/>
        <end position="146"/>
    </location>
</feature>
<comment type="caution">
    <text evidence="10">The sequence shown here is derived from an EMBL/GenBank/DDBJ whole genome shotgun (WGS) entry which is preliminary data.</text>
</comment>
<evidence type="ECO:0000313" key="11">
    <source>
        <dbReference type="Proteomes" id="UP000216107"/>
    </source>
</evidence>
<dbReference type="InterPro" id="IPR005616">
    <property type="entry name" value="CcmH/CycL/Ccl2/NrfF_N"/>
</dbReference>
<dbReference type="Pfam" id="PF03918">
    <property type="entry name" value="CcmH"/>
    <property type="match status" value="1"/>
</dbReference>
<reference evidence="9 12" key="1">
    <citation type="submission" date="2016-08" db="EMBL/GenBank/DDBJ databases">
        <title>Candidatus Dactylopiibacterium carminicum genome sequence.</title>
        <authorList>
            <person name="Ramirez-Puebla S.T."/>
            <person name="Ormeno-Orrillo E."/>
            <person name="Vera-Ponce De Leon A."/>
            <person name="Luis L."/>
            <person name="Sanchez-Flores A."/>
            <person name="Monica R."/>
            <person name="Martinez-Romero E."/>
        </authorList>
    </citation>
    <scope>NUCLEOTIDE SEQUENCE [LARGE SCALE GENOMIC DNA]</scope>
    <source>
        <strain evidence="9">END1</strain>
    </source>
</reference>
<evidence type="ECO:0000256" key="7">
    <source>
        <dbReference type="RuleBase" id="RU364112"/>
    </source>
</evidence>
<dbReference type="GO" id="GO:0017004">
    <property type="term" value="P:cytochrome complex assembly"/>
    <property type="evidence" value="ECO:0007669"/>
    <property type="project" value="UniProtKB-KW"/>
</dbReference>
<dbReference type="OrthoDB" id="9804975at2"/>
<comment type="similarity">
    <text evidence="1 7">Belongs to the CcmH/CycL/Ccl2/NrfF family.</text>
</comment>
<dbReference type="EMBL" id="MDUX01000008">
    <property type="protein sequence ID" value="KAF7600236.1"/>
    <property type="molecule type" value="Genomic_DNA"/>
</dbReference>
<gene>
    <name evidence="9" type="ORF">BGI27_03760</name>
    <name evidence="10" type="ORF">CGU29_02545</name>
</gene>
<keyword evidence="5" id="KW-0201">Cytochrome c-type biogenesis</keyword>
<proteinExistence type="inferred from homology"/>
<dbReference type="PANTHER" id="PTHR47870">
    <property type="entry name" value="CYTOCHROME C-TYPE BIOGENESIS PROTEIN CCMH"/>
    <property type="match status" value="1"/>
</dbReference>
<dbReference type="GO" id="GO:0005886">
    <property type="term" value="C:plasma membrane"/>
    <property type="evidence" value="ECO:0007669"/>
    <property type="project" value="TreeGrafter"/>
</dbReference>
<dbReference type="Proteomes" id="UP000216107">
    <property type="component" value="Unassembled WGS sequence"/>
</dbReference>
<evidence type="ECO:0000256" key="4">
    <source>
        <dbReference type="ARBA" id="ARBA00022729"/>
    </source>
</evidence>
<comment type="function">
    <text evidence="7">Possible subunit of a heme lyase.</text>
</comment>
<keyword evidence="6 7" id="KW-0408">Iron</keyword>
<evidence type="ECO:0000256" key="6">
    <source>
        <dbReference type="ARBA" id="ARBA00023004"/>
    </source>
</evidence>
<keyword evidence="4 7" id="KW-0732">Signal</keyword>
<evidence type="ECO:0000313" key="10">
    <source>
        <dbReference type="EMBL" id="PAS94834.1"/>
    </source>
</evidence>
<evidence type="ECO:0000313" key="12">
    <source>
        <dbReference type="Proteomes" id="UP000623509"/>
    </source>
</evidence>
<evidence type="ECO:0000256" key="5">
    <source>
        <dbReference type="ARBA" id="ARBA00022748"/>
    </source>
</evidence>
<feature type="transmembrane region" description="Helical" evidence="7">
    <location>
        <begin position="105"/>
        <end position="124"/>
    </location>
</feature>
<evidence type="ECO:0000256" key="2">
    <source>
        <dbReference type="ARBA" id="ARBA00022617"/>
    </source>
</evidence>
<keyword evidence="7" id="KW-0812">Transmembrane</keyword>
<reference evidence="10 11" key="2">
    <citation type="submission" date="2017-07" db="EMBL/GenBank/DDBJ databases">
        <title>Candidatus Dactylopiibacterium carminicum, a nitrogen-fixing symbiont of the cochineal insect Dactylopius coccus and Dactylopius opuntiae (Hemiptera: Coccoidea: Dactylopiidae).</title>
        <authorList>
            <person name="Vera A."/>
        </authorList>
    </citation>
    <scope>NUCLEOTIDE SEQUENCE [LARGE SCALE GENOMIC DNA]</scope>
    <source>
        <strain evidence="10 11">NFDCM</strain>
    </source>
</reference>
<dbReference type="InterPro" id="IPR038297">
    <property type="entry name" value="CcmH/CycL/NrfF/Ccl2_sf"/>
</dbReference>
<feature type="chain" id="PRO_5011824771" description="Cytochrome c-type biogenesis protein" evidence="7">
    <location>
        <begin position="28"/>
        <end position="153"/>
    </location>
</feature>
<dbReference type="InterPro" id="IPR051263">
    <property type="entry name" value="C-type_cytochrome_biogenesis"/>
</dbReference>
<dbReference type="AlphaFoldDB" id="A0A272EXI6"/>
<dbReference type="FunFam" id="1.10.8.640:FF:000001">
    <property type="entry name" value="Cytochrome c-type biogenesis protein"/>
    <property type="match status" value="1"/>
</dbReference>
<organism evidence="10 11">
    <name type="scientific">Candidatus Dactylopiibacterium carminicum</name>
    <dbReference type="NCBI Taxonomy" id="857335"/>
    <lineage>
        <taxon>Bacteria</taxon>
        <taxon>Pseudomonadati</taxon>
        <taxon>Pseudomonadota</taxon>
        <taxon>Betaproteobacteria</taxon>
        <taxon>Rhodocyclales</taxon>
        <taxon>Rhodocyclaceae</taxon>
        <taxon>Candidatus Dactylopiibacterium</taxon>
    </lineage>
</organism>
<keyword evidence="2 7" id="KW-0349">Heme</keyword>
<protein>
    <recommendedName>
        <fullName evidence="7">Cytochrome c-type biogenesis protein</fullName>
    </recommendedName>
</protein>
<dbReference type="PANTHER" id="PTHR47870:SF1">
    <property type="entry name" value="CYTOCHROME C-TYPE BIOGENESIS PROTEIN CCMH"/>
    <property type="match status" value="1"/>
</dbReference>
<name>A0A272EXI6_9RHOO</name>
<evidence type="ECO:0000256" key="3">
    <source>
        <dbReference type="ARBA" id="ARBA00022723"/>
    </source>
</evidence>
<dbReference type="Proteomes" id="UP000623509">
    <property type="component" value="Unassembled WGS sequence"/>
</dbReference>
<dbReference type="EMBL" id="NMRN01000004">
    <property type="protein sequence ID" value="PAS94834.1"/>
    <property type="molecule type" value="Genomic_DNA"/>
</dbReference>